<comment type="caution">
    <text evidence="2">The sequence shown here is derived from an EMBL/GenBank/DDBJ whole genome shotgun (WGS) entry which is preliminary data.</text>
</comment>
<evidence type="ECO:0000259" key="1">
    <source>
        <dbReference type="PROSITE" id="PS50042"/>
    </source>
</evidence>
<dbReference type="RefSeq" id="WP_406777161.1">
    <property type="nucleotide sequence ID" value="NZ_JBEWZG010000001.1"/>
</dbReference>
<dbReference type="EMBL" id="JBEWZG010000001">
    <property type="protein sequence ID" value="MFL0205568.1"/>
    <property type="molecule type" value="Genomic_DNA"/>
</dbReference>
<organism evidence="2 3">
    <name type="scientific">Aquirufa novilacunae</name>
    <dbReference type="NCBI Taxonomy" id="3139305"/>
    <lineage>
        <taxon>Bacteria</taxon>
        <taxon>Pseudomonadati</taxon>
        <taxon>Bacteroidota</taxon>
        <taxon>Cytophagia</taxon>
        <taxon>Cytophagales</taxon>
        <taxon>Flectobacillaceae</taxon>
        <taxon>Aquirufa</taxon>
    </lineage>
</organism>
<dbReference type="InterPro" id="IPR000595">
    <property type="entry name" value="cNMP-bd_dom"/>
</dbReference>
<protein>
    <submittedName>
        <fullName evidence="2">Cyclic nucleotide-binding domain-containing protein</fullName>
    </submittedName>
</protein>
<dbReference type="SUPFAM" id="SSF51206">
    <property type="entry name" value="cAMP-binding domain-like"/>
    <property type="match status" value="1"/>
</dbReference>
<proteinExistence type="predicted"/>
<dbReference type="CDD" id="cd00038">
    <property type="entry name" value="CAP_ED"/>
    <property type="match status" value="1"/>
</dbReference>
<accession>A0ABW8SX46</accession>
<name>A0ABW8SX46_9BACT</name>
<feature type="domain" description="Cyclic nucleotide-binding" evidence="1">
    <location>
        <begin position="38"/>
        <end position="115"/>
    </location>
</feature>
<dbReference type="Proteomes" id="UP001623559">
    <property type="component" value="Unassembled WGS sequence"/>
</dbReference>
<reference evidence="2 3" key="1">
    <citation type="submission" date="2024-07" db="EMBL/GenBank/DDBJ databases">
        <authorList>
            <person name="Pitt A."/>
            <person name="Hahn M.W."/>
        </authorList>
    </citation>
    <scope>NUCLEOTIDE SEQUENCE [LARGE SCALE GENOMIC DNA]</scope>
    <source>
        <strain evidence="2 3">2-AUSEE-184A6</strain>
    </source>
</reference>
<dbReference type="Pfam" id="PF00027">
    <property type="entry name" value="cNMP_binding"/>
    <property type="match status" value="1"/>
</dbReference>
<dbReference type="Gene3D" id="2.60.120.10">
    <property type="entry name" value="Jelly Rolls"/>
    <property type="match status" value="1"/>
</dbReference>
<sequence>MSGIKLNRTATFALSIKPMNDFSDTERKVLASGIELRYLPDEYLFRQGQKAEFVFYLQEGSLLLESPAGFVTIERKGVFIGIEEAIEEKKHHFSALTSSYAQFLVFERKYFQLLIDEFDLALPYFEYKKAELNELLQKVQMNYATI</sequence>
<evidence type="ECO:0000313" key="2">
    <source>
        <dbReference type="EMBL" id="MFL0205568.1"/>
    </source>
</evidence>
<gene>
    <name evidence="2" type="ORF">V7S74_02330</name>
</gene>
<dbReference type="InterPro" id="IPR014710">
    <property type="entry name" value="RmlC-like_jellyroll"/>
</dbReference>
<dbReference type="PROSITE" id="PS50042">
    <property type="entry name" value="CNMP_BINDING_3"/>
    <property type="match status" value="1"/>
</dbReference>
<dbReference type="InterPro" id="IPR018490">
    <property type="entry name" value="cNMP-bd_dom_sf"/>
</dbReference>
<evidence type="ECO:0000313" key="3">
    <source>
        <dbReference type="Proteomes" id="UP001623559"/>
    </source>
</evidence>